<sequence length="424" mass="45214">MPDTLKQFYNASINVTGLTGNQTATLFTNNATTRAVIKDIDVANTFPVVPNLTVGGTTTAALSGNLTGSEIVDVSQAVGFSFPAPLSFTSSLLVYLNNSSPVTQRATTGYNINGTQVNSINADQAIPNLLEVGASFATVIYYAPDGDVFSVQTNGLQTNYLLKNAGGAGGTRTTINTGNTTNNAPIAFDGVNTFYWLSSSTNLRIFNADTETTTNIAIQDLSGFGAPTNQTRLLHSNGYLFYATNQNLFPFIIEISTGRWLRCNGNTTYLTWWDQDASVPGFWFEPSTRVATVFYFRAAAPNLYYRAISPALPAFTGASDNFSTPWEIAANTASGFANRQAATTNTHIVLSSADGGVMFDASNFPCILNGLSTSGVSVALTLIPSSVSSTIWRPRRHAYSSATVNTTNFPNTISLRVTGVEVTP</sequence>
<accession>A0A6J5MM96</accession>
<dbReference type="SUPFAM" id="SSF63825">
    <property type="entry name" value="YWTD domain"/>
    <property type="match status" value="1"/>
</dbReference>
<gene>
    <name evidence="1" type="ORF">UFOVP506_28</name>
</gene>
<reference evidence="1" key="1">
    <citation type="submission" date="2020-04" db="EMBL/GenBank/DDBJ databases">
        <authorList>
            <person name="Chiriac C."/>
            <person name="Salcher M."/>
            <person name="Ghai R."/>
            <person name="Kavagutti S V."/>
        </authorList>
    </citation>
    <scope>NUCLEOTIDE SEQUENCE</scope>
</reference>
<organism evidence="1">
    <name type="scientific">uncultured Caudovirales phage</name>
    <dbReference type="NCBI Taxonomy" id="2100421"/>
    <lineage>
        <taxon>Viruses</taxon>
        <taxon>Duplodnaviria</taxon>
        <taxon>Heunggongvirae</taxon>
        <taxon>Uroviricota</taxon>
        <taxon>Caudoviricetes</taxon>
        <taxon>Peduoviridae</taxon>
        <taxon>Maltschvirus</taxon>
        <taxon>Maltschvirus maltsch</taxon>
    </lineage>
</organism>
<evidence type="ECO:0000313" key="1">
    <source>
        <dbReference type="EMBL" id="CAB4147442.1"/>
    </source>
</evidence>
<name>A0A6J5MM96_9CAUD</name>
<proteinExistence type="predicted"/>
<protein>
    <submittedName>
        <fullName evidence="1">Uncharacterized protein</fullName>
    </submittedName>
</protein>
<dbReference type="EMBL" id="LR796491">
    <property type="protein sequence ID" value="CAB4147442.1"/>
    <property type="molecule type" value="Genomic_DNA"/>
</dbReference>